<proteinExistence type="predicted"/>
<evidence type="ECO:0000256" key="1">
    <source>
        <dbReference type="SAM" id="Coils"/>
    </source>
</evidence>
<keyword evidence="1" id="KW-0175">Coiled coil</keyword>
<comment type="caution">
    <text evidence="2">The sequence shown here is derived from an EMBL/GenBank/DDBJ whole genome shotgun (WGS) entry which is preliminary data.</text>
</comment>
<dbReference type="Proteomes" id="UP000252405">
    <property type="component" value="Unassembled WGS sequence"/>
</dbReference>
<evidence type="ECO:0000313" key="2">
    <source>
        <dbReference type="EMBL" id="RCV90497.1"/>
    </source>
</evidence>
<dbReference type="AlphaFoldDB" id="A0A368U1Z8"/>
<organism evidence="2 3">
    <name type="scientific">Billgrantia montanilacus</name>
    <dbReference type="NCBI Taxonomy" id="2282305"/>
    <lineage>
        <taxon>Bacteria</taxon>
        <taxon>Pseudomonadati</taxon>
        <taxon>Pseudomonadota</taxon>
        <taxon>Gammaproteobacteria</taxon>
        <taxon>Oceanospirillales</taxon>
        <taxon>Halomonadaceae</taxon>
        <taxon>Billgrantia</taxon>
    </lineage>
</organism>
<protein>
    <submittedName>
        <fullName evidence="2">Uncharacterized protein</fullName>
    </submittedName>
</protein>
<dbReference type="OrthoDB" id="6168847at2"/>
<reference evidence="2 3" key="1">
    <citation type="submission" date="2018-07" db="EMBL/GenBank/DDBJ databases">
        <title>Halomonas montanilacus sp. nov., isolated from Lake Pengyan on Tibetan Plateau.</title>
        <authorList>
            <person name="Lu H."/>
            <person name="Xing P."/>
            <person name="Wu Q."/>
        </authorList>
    </citation>
    <scope>NUCLEOTIDE SEQUENCE [LARGE SCALE GENOMIC DNA]</scope>
    <source>
        <strain evidence="2 3">PYC7W</strain>
    </source>
</reference>
<accession>A0A368U1Z8</accession>
<evidence type="ECO:0000313" key="3">
    <source>
        <dbReference type="Proteomes" id="UP000252405"/>
    </source>
</evidence>
<dbReference type="EMBL" id="QPII01000003">
    <property type="protein sequence ID" value="RCV90497.1"/>
    <property type="molecule type" value="Genomic_DNA"/>
</dbReference>
<name>A0A368U1Z8_9GAMM</name>
<sequence>MTGIDPTHSPAMRDLLIRIAASRMALKESRKTLDQAREDFAELTRQVRPLGDPVLTEAGEALATAPNDKRLIPFREFTDGLISLAQKHSPEDAERARLMGMVDQASKTMSKAQEARQYELCALLRMNTLAREAEALYALERKQGGGIH</sequence>
<dbReference type="RefSeq" id="WP_114478099.1">
    <property type="nucleotide sequence ID" value="NZ_QPII01000003.1"/>
</dbReference>
<gene>
    <name evidence="2" type="ORF">DU505_06055</name>
</gene>
<feature type="coiled-coil region" evidence="1">
    <location>
        <begin position="19"/>
        <end position="46"/>
    </location>
</feature>
<keyword evidence="3" id="KW-1185">Reference proteome</keyword>